<gene>
    <name evidence="2" type="ORF">SAMN05216276_1006180</name>
</gene>
<keyword evidence="3" id="KW-1185">Reference proteome</keyword>
<feature type="transmembrane region" description="Helical" evidence="1">
    <location>
        <begin position="54"/>
        <end position="73"/>
    </location>
</feature>
<dbReference type="RefSeq" id="WP_089206699.1">
    <property type="nucleotide sequence ID" value="NZ_FZOD01000006.1"/>
</dbReference>
<sequence>MRLPRSLSGWTMAVFGFLAVALGVVGLVSPDTMLALLGFEVLQTRDPGDYTKVYLAASSMAAVNMGVYYLLAAAADYRPFFLWTVPFRLLTFTVFTLLVVTGAAPARFVGVGIWEGVGAVVTGAALWWEHRRPPSPDDGVSVTTAENPADSA</sequence>
<keyword evidence="1" id="KW-1133">Transmembrane helix</keyword>
<proteinExistence type="predicted"/>
<keyword evidence="1" id="KW-0472">Membrane</keyword>
<name>A0A239D1S9_9ACTN</name>
<feature type="transmembrane region" description="Helical" evidence="1">
    <location>
        <begin position="80"/>
        <end position="100"/>
    </location>
</feature>
<protein>
    <submittedName>
        <fullName evidence="2">Uncharacterized protein</fullName>
    </submittedName>
</protein>
<reference evidence="2 3" key="1">
    <citation type="submission" date="2017-06" db="EMBL/GenBank/DDBJ databases">
        <authorList>
            <person name="Kim H.J."/>
            <person name="Triplett B.A."/>
        </authorList>
    </citation>
    <scope>NUCLEOTIDE SEQUENCE [LARGE SCALE GENOMIC DNA]</scope>
    <source>
        <strain evidence="2 3">CGMCC 4.2132</strain>
    </source>
</reference>
<accession>A0A239D1S9</accession>
<feature type="transmembrane region" description="Helical" evidence="1">
    <location>
        <begin position="106"/>
        <end position="128"/>
    </location>
</feature>
<dbReference type="AlphaFoldDB" id="A0A239D1S9"/>
<dbReference type="Proteomes" id="UP000198282">
    <property type="component" value="Unassembled WGS sequence"/>
</dbReference>
<dbReference type="OrthoDB" id="3537966at2"/>
<evidence type="ECO:0000313" key="2">
    <source>
        <dbReference type="EMBL" id="SNS25563.1"/>
    </source>
</evidence>
<dbReference type="EMBL" id="FZOD01000006">
    <property type="protein sequence ID" value="SNS25563.1"/>
    <property type="molecule type" value="Genomic_DNA"/>
</dbReference>
<organism evidence="2 3">
    <name type="scientific">Streptosporangium subroseum</name>
    <dbReference type="NCBI Taxonomy" id="106412"/>
    <lineage>
        <taxon>Bacteria</taxon>
        <taxon>Bacillati</taxon>
        <taxon>Actinomycetota</taxon>
        <taxon>Actinomycetes</taxon>
        <taxon>Streptosporangiales</taxon>
        <taxon>Streptosporangiaceae</taxon>
        <taxon>Streptosporangium</taxon>
    </lineage>
</organism>
<evidence type="ECO:0000256" key="1">
    <source>
        <dbReference type="SAM" id="Phobius"/>
    </source>
</evidence>
<keyword evidence="1" id="KW-0812">Transmembrane</keyword>
<evidence type="ECO:0000313" key="3">
    <source>
        <dbReference type="Proteomes" id="UP000198282"/>
    </source>
</evidence>